<proteinExistence type="predicted"/>
<evidence type="ECO:0008006" key="3">
    <source>
        <dbReference type="Google" id="ProtNLM"/>
    </source>
</evidence>
<keyword evidence="2" id="KW-1185">Reference proteome</keyword>
<sequence>MKFSGLNNWGKRAGLVVIFLHLICFLFAQTTDSTKIISHFSGKIFATNNGISLVPSFSLDKPAILFNLSIGCKKLTFEPDVRFSLEDGKPWSLLYWFRYKAVQIEHFSLRTGAHLGLNYRTITALSNNVTKDVIETRRFWAGEIAPTYSFSDKVKVGAYYLYSLGLDDSQKHTHFLVLTSAFPNIMLTDKIKFGLFPVAYYLRLDDRDGFYVSSTFSLSKKDFPISLEAIINQKIRTDIQPERRFVWNISLVYSFNKEYVEWVPKI</sequence>
<reference evidence="1 2" key="1">
    <citation type="submission" date="2017-10" db="EMBL/GenBank/DDBJ databases">
        <title>The draft genome sequence of Lewinella nigricans NBRC 102662.</title>
        <authorList>
            <person name="Wang K."/>
        </authorList>
    </citation>
    <scope>NUCLEOTIDE SEQUENCE [LARGE SCALE GENOMIC DNA]</scope>
    <source>
        <strain evidence="1 2">NBRC 102662</strain>
    </source>
</reference>
<dbReference type="AlphaFoldDB" id="A0A2D0N1M6"/>
<name>A0A2D0N1M6_FLAN2</name>
<dbReference type="Proteomes" id="UP000223913">
    <property type="component" value="Unassembled WGS sequence"/>
</dbReference>
<evidence type="ECO:0000313" key="1">
    <source>
        <dbReference type="EMBL" id="PHN02367.1"/>
    </source>
</evidence>
<comment type="caution">
    <text evidence="1">The sequence shown here is derived from an EMBL/GenBank/DDBJ whole genome shotgun (WGS) entry which is preliminary data.</text>
</comment>
<gene>
    <name evidence="1" type="ORF">CRP01_32500</name>
</gene>
<accession>A0A2D0N1M6</accession>
<evidence type="ECO:0000313" key="2">
    <source>
        <dbReference type="Proteomes" id="UP000223913"/>
    </source>
</evidence>
<dbReference type="EMBL" id="PDUD01000041">
    <property type="protein sequence ID" value="PHN02367.1"/>
    <property type="molecule type" value="Genomic_DNA"/>
</dbReference>
<organism evidence="1 2">
    <name type="scientific">Flavilitoribacter nigricans (strain ATCC 23147 / DSM 23189 / NBRC 102662 / NCIMB 1420 / SS-2)</name>
    <name type="common">Lewinella nigricans</name>
    <dbReference type="NCBI Taxonomy" id="1122177"/>
    <lineage>
        <taxon>Bacteria</taxon>
        <taxon>Pseudomonadati</taxon>
        <taxon>Bacteroidota</taxon>
        <taxon>Saprospiria</taxon>
        <taxon>Saprospirales</taxon>
        <taxon>Lewinellaceae</taxon>
        <taxon>Flavilitoribacter</taxon>
    </lineage>
</organism>
<protein>
    <recommendedName>
        <fullName evidence="3">DUF2490 domain-containing protein</fullName>
    </recommendedName>
</protein>